<evidence type="ECO:0000256" key="1">
    <source>
        <dbReference type="SAM" id="MobiDB-lite"/>
    </source>
</evidence>
<keyword evidence="3" id="KW-1185">Reference proteome</keyword>
<evidence type="ECO:0000313" key="2">
    <source>
        <dbReference type="EMBL" id="CAH0104733.1"/>
    </source>
</evidence>
<dbReference type="AlphaFoldDB" id="A0A8J2RP96"/>
<organism evidence="2 3">
    <name type="scientific">Daphnia galeata</name>
    <dbReference type="NCBI Taxonomy" id="27404"/>
    <lineage>
        <taxon>Eukaryota</taxon>
        <taxon>Metazoa</taxon>
        <taxon>Ecdysozoa</taxon>
        <taxon>Arthropoda</taxon>
        <taxon>Crustacea</taxon>
        <taxon>Branchiopoda</taxon>
        <taxon>Diplostraca</taxon>
        <taxon>Cladocera</taxon>
        <taxon>Anomopoda</taxon>
        <taxon>Daphniidae</taxon>
        <taxon>Daphnia</taxon>
    </lineage>
</organism>
<proteinExistence type="predicted"/>
<dbReference type="PANTHER" id="PTHR33053:SF9">
    <property type="entry name" value="AGAP000105-PA"/>
    <property type="match status" value="1"/>
</dbReference>
<dbReference type="Proteomes" id="UP000789390">
    <property type="component" value="Unassembled WGS sequence"/>
</dbReference>
<reference evidence="2" key="1">
    <citation type="submission" date="2021-11" db="EMBL/GenBank/DDBJ databases">
        <authorList>
            <person name="Schell T."/>
        </authorList>
    </citation>
    <scope>NUCLEOTIDE SEQUENCE</scope>
    <source>
        <strain evidence="2">M5</strain>
    </source>
</reference>
<feature type="region of interest" description="Disordered" evidence="1">
    <location>
        <begin position="45"/>
        <end position="121"/>
    </location>
</feature>
<dbReference type="OrthoDB" id="6359149at2759"/>
<feature type="compositionally biased region" description="Polar residues" evidence="1">
    <location>
        <begin position="69"/>
        <end position="78"/>
    </location>
</feature>
<evidence type="ECO:0000313" key="3">
    <source>
        <dbReference type="Proteomes" id="UP000789390"/>
    </source>
</evidence>
<protein>
    <recommendedName>
        <fullName evidence="4">Transposase domain-containing protein</fullName>
    </recommendedName>
</protein>
<gene>
    <name evidence="2" type="ORF">DGAL_LOCUS7647</name>
</gene>
<comment type="caution">
    <text evidence="2">The sequence shown here is derived from an EMBL/GenBank/DDBJ whole genome shotgun (WGS) entry which is preliminary data.</text>
</comment>
<dbReference type="EMBL" id="CAKKLH010000153">
    <property type="protein sequence ID" value="CAH0104733.1"/>
    <property type="molecule type" value="Genomic_DNA"/>
</dbReference>
<feature type="region of interest" description="Disordered" evidence="1">
    <location>
        <begin position="135"/>
        <end position="156"/>
    </location>
</feature>
<feature type="compositionally biased region" description="Polar residues" evidence="1">
    <location>
        <begin position="45"/>
        <end position="60"/>
    </location>
</feature>
<sequence>MNEASHNMRKKKLVVGVRQQQRRMKLAAEKMLEEVLLDCRDKSQAATSDTNTIINDTQPVTAIPDDPVQQHTPHTDISSVGEDNVNNLVDGAYPYASDQYSSTEATEEDSGFSDADSYQAWDDDDGEQACELLGDTQTQPSSDEEQDDDKEKVEETARMKKSLAEWVIQCNVPRSHVNNLLRRPKSDCGLNVPIDSRTLLNTMRSKPSLRSVTPRQYAHFGLAKGLLTLMSYHKIHSTITKIRIIIHVDGIPVSKSSGSQFWPILCSIHGYKESKVIIIGIYHGLKKPANVNDFLSDFVCEATQVLQEGLQYDGRVVEVEIAALVCDAPARCMVTSVVSHNGYFSCHKCETKGVWARTVLSAHGGRVAYPEVNAPLRNDAYFRARSQPGHHNQKKERSIIEKLPIDLVKAVPIDYMHNVCIGVQKKLLRIWLFGKMDPTRLTTDQKKLVSDFLVFIKEYCPVEFPRKTRTLDDFPYFKATEHRNHLLYFLPVALKGVLSKKMYDHYMLFHVAIKILTNSKHCQTYNTYAENLLKRFVEDCVSIYGVKFISYNVHNLIHLPADVQELGSLDSYSAFPFENKLQTIKNLMRTSANPLAQVIRRLKEIEEINTIDDYASPSSTETLSYSCEHTNGPTPINFKGYQYKTIQLRNVTICTKRPNNCVFLNDGSVALVKNILKSTDGKISLYVKKYLQKEDL</sequence>
<dbReference type="PANTHER" id="PTHR33053">
    <property type="entry name" value="PROTEIN, PUTATIVE-RELATED"/>
    <property type="match status" value="1"/>
</dbReference>
<accession>A0A8J2RP96</accession>
<name>A0A8J2RP96_9CRUS</name>
<evidence type="ECO:0008006" key="4">
    <source>
        <dbReference type="Google" id="ProtNLM"/>
    </source>
</evidence>